<name>A0A9Q1ESH3_SYNKA</name>
<proteinExistence type="predicted"/>
<accession>A0A9Q1ESH3</accession>
<evidence type="ECO:0000313" key="2">
    <source>
        <dbReference type="Proteomes" id="UP001152622"/>
    </source>
</evidence>
<protein>
    <submittedName>
        <fullName evidence="1">Uncharacterized protein</fullName>
    </submittedName>
</protein>
<gene>
    <name evidence="1" type="ORF">SKAU_G00315490</name>
</gene>
<dbReference type="EMBL" id="JAINUF010000013">
    <property type="protein sequence ID" value="KAJ8344220.1"/>
    <property type="molecule type" value="Genomic_DNA"/>
</dbReference>
<dbReference type="AlphaFoldDB" id="A0A9Q1ESH3"/>
<dbReference type="Proteomes" id="UP001152622">
    <property type="component" value="Chromosome 13"/>
</dbReference>
<sequence>MESVVCEPLCLGGDGEGYCCVLGLPVAQTVEGSQLDLQIKNLKITFPEAVCIRAETEVANGTDAPPNGLKQNRERNLGHENKHNPLCYIE</sequence>
<evidence type="ECO:0000313" key="1">
    <source>
        <dbReference type="EMBL" id="KAJ8344220.1"/>
    </source>
</evidence>
<organism evidence="1 2">
    <name type="scientific">Synaphobranchus kaupii</name>
    <name type="common">Kaup's arrowtooth eel</name>
    <dbReference type="NCBI Taxonomy" id="118154"/>
    <lineage>
        <taxon>Eukaryota</taxon>
        <taxon>Metazoa</taxon>
        <taxon>Chordata</taxon>
        <taxon>Craniata</taxon>
        <taxon>Vertebrata</taxon>
        <taxon>Euteleostomi</taxon>
        <taxon>Actinopterygii</taxon>
        <taxon>Neopterygii</taxon>
        <taxon>Teleostei</taxon>
        <taxon>Anguilliformes</taxon>
        <taxon>Synaphobranchidae</taxon>
        <taxon>Synaphobranchus</taxon>
    </lineage>
</organism>
<keyword evidence="2" id="KW-1185">Reference proteome</keyword>
<comment type="caution">
    <text evidence="1">The sequence shown here is derived from an EMBL/GenBank/DDBJ whole genome shotgun (WGS) entry which is preliminary data.</text>
</comment>
<reference evidence="1" key="1">
    <citation type="journal article" date="2023" name="Science">
        <title>Genome structures resolve the early diversification of teleost fishes.</title>
        <authorList>
            <person name="Parey E."/>
            <person name="Louis A."/>
            <person name="Montfort J."/>
            <person name="Bouchez O."/>
            <person name="Roques C."/>
            <person name="Iampietro C."/>
            <person name="Lluch J."/>
            <person name="Castinel A."/>
            <person name="Donnadieu C."/>
            <person name="Desvignes T."/>
            <person name="Floi Bucao C."/>
            <person name="Jouanno E."/>
            <person name="Wen M."/>
            <person name="Mejri S."/>
            <person name="Dirks R."/>
            <person name="Jansen H."/>
            <person name="Henkel C."/>
            <person name="Chen W.J."/>
            <person name="Zahm M."/>
            <person name="Cabau C."/>
            <person name="Klopp C."/>
            <person name="Thompson A.W."/>
            <person name="Robinson-Rechavi M."/>
            <person name="Braasch I."/>
            <person name="Lecointre G."/>
            <person name="Bobe J."/>
            <person name="Postlethwait J.H."/>
            <person name="Berthelot C."/>
            <person name="Roest Crollius H."/>
            <person name="Guiguen Y."/>
        </authorList>
    </citation>
    <scope>NUCLEOTIDE SEQUENCE</scope>
    <source>
        <strain evidence="1">WJC10195</strain>
    </source>
</reference>